<dbReference type="AlphaFoldDB" id="A0AAW0GFK3"/>
<keyword evidence="1" id="KW-0732">Signal</keyword>
<protein>
    <recommendedName>
        <fullName evidence="4">Secreted protein</fullName>
    </recommendedName>
</protein>
<comment type="caution">
    <text evidence="2">The sequence shown here is derived from an EMBL/GenBank/DDBJ whole genome shotgun (WGS) entry which is preliminary data.</text>
</comment>
<name>A0AAW0GFK3_9APHY</name>
<evidence type="ECO:0000313" key="3">
    <source>
        <dbReference type="Proteomes" id="UP001385951"/>
    </source>
</evidence>
<evidence type="ECO:0008006" key="4">
    <source>
        <dbReference type="Google" id="ProtNLM"/>
    </source>
</evidence>
<accession>A0AAW0GFK3</accession>
<feature type="signal peptide" evidence="1">
    <location>
        <begin position="1"/>
        <end position="17"/>
    </location>
</feature>
<reference evidence="2 3" key="1">
    <citation type="submission" date="2022-09" db="EMBL/GenBank/DDBJ databases">
        <authorList>
            <person name="Palmer J.M."/>
        </authorList>
    </citation>
    <scope>NUCLEOTIDE SEQUENCE [LARGE SCALE GENOMIC DNA]</scope>
    <source>
        <strain evidence="2 3">DSM 7382</strain>
    </source>
</reference>
<evidence type="ECO:0000256" key="1">
    <source>
        <dbReference type="SAM" id="SignalP"/>
    </source>
</evidence>
<dbReference type="EMBL" id="JASBNA010000010">
    <property type="protein sequence ID" value="KAK7688704.1"/>
    <property type="molecule type" value="Genomic_DNA"/>
</dbReference>
<feature type="chain" id="PRO_5043765779" description="Secreted protein" evidence="1">
    <location>
        <begin position="18"/>
        <end position="126"/>
    </location>
</feature>
<keyword evidence="3" id="KW-1185">Reference proteome</keyword>
<dbReference type="Proteomes" id="UP001385951">
    <property type="component" value="Unassembled WGS sequence"/>
</dbReference>
<gene>
    <name evidence="2" type="ORF">QCA50_008242</name>
</gene>
<organism evidence="2 3">
    <name type="scientific">Cerrena zonata</name>
    <dbReference type="NCBI Taxonomy" id="2478898"/>
    <lineage>
        <taxon>Eukaryota</taxon>
        <taxon>Fungi</taxon>
        <taxon>Dikarya</taxon>
        <taxon>Basidiomycota</taxon>
        <taxon>Agaricomycotina</taxon>
        <taxon>Agaricomycetes</taxon>
        <taxon>Polyporales</taxon>
        <taxon>Cerrenaceae</taxon>
        <taxon>Cerrena</taxon>
    </lineage>
</organism>
<sequence length="126" mass="13687">MGMVVLLGASLLRGDCSDSVLSSDPNCPTLRSFTLLFNLSFPEASRGTLVTSYPKSPTRGATQLRWSFRQSTPLVKRASKVSLMCLQPPLCMYRSLSSTLSSFPKTILPAYDGPAVAINIDNWGIL</sequence>
<proteinExistence type="predicted"/>
<evidence type="ECO:0000313" key="2">
    <source>
        <dbReference type="EMBL" id="KAK7688704.1"/>
    </source>
</evidence>